<keyword evidence="6" id="KW-1185">Reference proteome</keyword>
<keyword evidence="3" id="KW-0963">Cytoplasm</keyword>
<dbReference type="HAMAP" id="MF_00197">
    <property type="entry name" value="DAP_epimerase"/>
    <property type="match status" value="1"/>
</dbReference>
<feature type="binding site" evidence="3">
    <location>
        <position position="29"/>
    </location>
    <ligand>
        <name>substrate</name>
    </ligand>
</feature>
<keyword evidence="3" id="KW-0028">Amino-acid biosynthesis</keyword>
<dbReference type="PANTHER" id="PTHR31689">
    <property type="entry name" value="DIAMINOPIMELATE EPIMERASE, CHLOROPLASTIC"/>
    <property type="match status" value="1"/>
</dbReference>
<comment type="function">
    <text evidence="3">Catalyzes the stereoinversion of LL-2,6-diaminopimelate (L,L-DAP) to meso-diaminopimelate (meso-DAP), a precursor of L-lysine and an essential component of the bacterial peptidoglycan.</text>
</comment>
<feature type="binding site" evidence="3">
    <location>
        <position position="62"/>
    </location>
    <ligand>
        <name>substrate</name>
    </ligand>
</feature>
<dbReference type="GO" id="GO:0008837">
    <property type="term" value="F:diaminopimelate epimerase activity"/>
    <property type="evidence" value="ECO:0007669"/>
    <property type="project" value="UniProtKB-EC"/>
</dbReference>
<dbReference type="Pfam" id="PF01678">
    <property type="entry name" value="DAP_epimerase"/>
    <property type="match status" value="2"/>
</dbReference>
<feature type="binding site" evidence="3">
    <location>
        <begin position="237"/>
        <end position="238"/>
    </location>
    <ligand>
        <name>substrate</name>
    </ligand>
</feature>
<accession>A0ABY2QAZ8</accession>
<keyword evidence="3" id="KW-0457">Lysine biosynthesis</keyword>
<proteinExistence type="inferred from homology"/>
<gene>
    <name evidence="3 5" type="primary">dapF</name>
    <name evidence="5" type="ORF">E6C48_05780</name>
</gene>
<feature type="binding site" evidence="3">
    <location>
        <begin position="96"/>
        <end position="97"/>
    </location>
    <ligand>
        <name>substrate</name>
    </ligand>
</feature>
<dbReference type="EMBL" id="SSNY01000002">
    <property type="protein sequence ID" value="THF59154.1"/>
    <property type="molecule type" value="Genomic_DNA"/>
</dbReference>
<feature type="binding site" evidence="3">
    <location>
        <position position="86"/>
    </location>
    <ligand>
        <name>substrate</name>
    </ligand>
</feature>
<keyword evidence="2 3" id="KW-0413">Isomerase</keyword>
<dbReference type="PANTHER" id="PTHR31689:SF0">
    <property type="entry name" value="DIAMINOPIMELATE EPIMERASE"/>
    <property type="match status" value="1"/>
</dbReference>
<protein>
    <recommendedName>
        <fullName evidence="3 4">Diaminopimelate epimerase</fullName>
        <shortName evidence="3">DAP epimerase</shortName>
        <ecNumber evidence="3 4">5.1.1.7</ecNumber>
    </recommendedName>
    <alternativeName>
        <fullName evidence="3">PLP-independent amino acid racemase</fullName>
    </alternativeName>
</protein>
<sequence>MIDTLTLARPAPTAKSGERPFVKMHGLRNHFVIFDRREDRRAFTRSDIVRICDPQVGIGGDQVLTIEPPSADGVAAGAPAAMRIFNIDGREVSACGNATRCVAHLLMEESGADTLALETRGGMLKCRRTGATEVSVELGPIGWNWRDFPLSHEVDMADLPVESGPLRHGIGLWIGNPHVVFFVDDLSAVDLARDAAPIHDDPLFPEGVNVGVAELVDASTIRLAVWERPGIATQACGTGACVAAFAARRKGLTTSDHFTVHLPAGPLQIEIHDTTAVMSGPVAYCCRGFVVAETVYDFD</sequence>
<reference evidence="5 6" key="1">
    <citation type="submission" date="2019-04" db="EMBL/GenBank/DDBJ databases">
        <title>Mesorhizobium composti sp. nov., isolated from compost.</title>
        <authorList>
            <person name="Lin S.-Y."/>
            <person name="Hameed A."/>
            <person name="Hsieh Y.-T."/>
            <person name="Young C.-C."/>
        </authorList>
    </citation>
    <scope>NUCLEOTIDE SEQUENCE [LARGE SCALE GENOMIC DNA]</scope>
    <source>
        <strain evidence="5 6">CC-YTH430</strain>
    </source>
</reference>
<dbReference type="Proteomes" id="UP000306441">
    <property type="component" value="Unassembled WGS sequence"/>
</dbReference>
<evidence type="ECO:0000256" key="2">
    <source>
        <dbReference type="ARBA" id="ARBA00023235"/>
    </source>
</evidence>
<dbReference type="Gene3D" id="3.10.310.10">
    <property type="entry name" value="Diaminopimelate Epimerase, Chain A, domain 1"/>
    <property type="match status" value="2"/>
</dbReference>
<evidence type="ECO:0000313" key="5">
    <source>
        <dbReference type="EMBL" id="THF59154.1"/>
    </source>
</evidence>
<comment type="catalytic activity">
    <reaction evidence="3">
        <text>(2S,6S)-2,6-diaminopimelate = meso-2,6-diaminopimelate</text>
        <dbReference type="Rhea" id="RHEA:15393"/>
        <dbReference type="ChEBI" id="CHEBI:57609"/>
        <dbReference type="ChEBI" id="CHEBI:57791"/>
        <dbReference type="EC" id="5.1.1.7"/>
    </reaction>
</comment>
<evidence type="ECO:0000256" key="4">
    <source>
        <dbReference type="NCBIfam" id="TIGR00652"/>
    </source>
</evidence>
<evidence type="ECO:0000313" key="6">
    <source>
        <dbReference type="Proteomes" id="UP000306441"/>
    </source>
</evidence>
<feature type="active site" description="Proton acceptor" evidence="3">
    <location>
        <position position="236"/>
    </location>
</feature>
<comment type="pathway">
    <text evidence="3">Amino-acid biosynthesis; L-lysine biosynthesis via DAP pathway; DL-2,6-diaminopimelate from LL-2,6-diaminopimelate: step 1/1.</text>
</comment>
<comment type="similarity">
    <text evidence="1 3">Belongs to the diaminopimelate epimerase family.</text>
</comment>
<name>A0ABY2QAZ8_9HYPH</name>
<comment type="caution">
    <text evidence="5">The sequence shown here is derived from an EMBL/GenBank/DDBJ whole genome shotgun (WGS) entry which is preliminary data.</text>
</comment>
<feature type="binding site" evidence="3">
    <location>
        <begin position="227"/>
        <end position="228"/>
    </location>
    <ligand>
        <name>substrate</name>
    </ligand>
</feature>
<evidence type="ECO:0000256" key="3">
    <source>
        <dbReference type="HAMAP-Rule" id="MF_00197"/>
    </source>
</evidence>
<dbReference type="EC" id="5.1.1.7" evidence="3 4"/>
<feature type="binding site" evidence="3">
    <location>
        <position position="209"/>
    </location>
    <ligand>
        <name>substrate</name>
    </ligand>
</feature>
<comment type="subcellular location">
    <subcellularLocation>
        <location evidence="3">Cytoplasm</location>
    </subcellularLocation>
</comment>
<dbReference type="RefSeq" id="WP_136354943.1">
    <property type="nucleotide sequence ID" value="NZ_SSNY01000002.1"/>
</dbReference>
<feature type="site" description="Could be important to modulate the pK values of the two catalytic cysteine residues" evidence="3">
    <location>
        <position position="178"/>
    </location>
</feature>
<dbReference type="InterPro" id="IPR001653">
    <property type="entry name" value="DAP_epimerase_DapF"/>
</dbReference>
<feature type="active site" description="Proton donor" evidence="3">
    <location>
        <position position="95"/>
    </location>
</feature>
<comment type="subunit">
    <text evidence="3">Homodimer.</text>
</comment>
<feature type="site" description="Could be important to modulate the pK values of the two catalytic cysteine residues" evidence="3">
    <location>
        <position position="227"/>
    </location>
</feature>
<evidence type="ECO:0000256" key="1">
    <source>
        <dbReference type="ARBA" id="ARBA00010219"/>
    </source>
</evidence>
<organism evidence="5 6">
    <name type="scientific">Ollibium composti</name>
    <dbReference type="NCBI Taxonomy" id="2675109"/>
    <lineage>
        <taxon>Bacteria</taxon>
        <taxon>Pseudomonadati</taxon>
        <taxon>Pseudomonadota</taxon>
        <taxon>Alphaproteobacteria</taxon>
        <taxon>Hyphomicrobiales</taxon>
        <taxon>Phyllobacteriaceae</taxon>
        <taxon>Ollibium</taxon>
    </lineage>
</organism>
<dbReference type="SUPFAM" id="SSF54506">
    <property type="entry name" value="Diaminopimelate epimerase-like"/>
    <property type="match status" value="2"/>
</dbReference>
<dbReference type="NCBIfam" id="TIGR00652">
    <property type="entry name" value="DapF"/>
    <property type="match status" value="1"/>
</dbReference>
<feature type="binding site" evidence="3">
    <location>
        <position position="176"/>
    </location>
    <ligand>
        <name>substrate</name>
    </ligand>
</feature>